<name>A0ABS1BAH5_9MICO</name>
<protein>
    <submittedName>
        <fullName evidence="1">Uncharacterized protein</fullName>
    </submittedName>
</protein>
<gene>
    <name evidence="1" type="ORF">I8D64_09600</name>
</gene>
<evidence type="ECO:0000313" key="1">
    <source>
        <dbReference type="EMBL" id="MBK0331656.1"/>
    </source>
</evidence>
<reference evidence="1 2" key="1">
    <citation type="submission" date="2020-12" db="EMBL/GenBank/DDBJ databases">
        <title>Brachybacterium sp. MASK1Z-5, whole genome shotgun sequence.</title>
        <authorList>
            <person name="Tuo L."/>
        </authorList>
    </citation>
    <scope>NUCLEOTIDE SEQUENCE [LARGE SCALE GENOMIC DNA]</scope>
    <source>
        <strain evidence="1 2">MASK1Z-5</strain>
    </source>
</reference>
<organism evidence="1 2">
    <name type="scientific">Brachybacterium halotolerans</name>
    <dbReference type="NCBI Taxonomy" id="2795215"/>
    <lineage>
        <taxon>Bacteria</taxon>
        <taxon>Bacillati</taxon>
        <taxon>Actinomycetota</taxon>
        <taxon>Actinomycetes</taxon>
        <taxon>Micrococcales</taxon>
        <taxon>Dermabacteraceae</taxon>
        <taxon>Brachybacterium</taxon>
    </lineage>
</organism>
<accession>A0ABS1BAH5</accession>
<proteinExistence type="predicted"/>
<evidence type="ECO:0000313" key="2">
    <source>
        <dbReference type="Proteomes" id="UP000612352"/>
    </source>
</evidence>
<dbReference type="Proteomes" id="UP000612352">
    <property type="component" value="Unassembled WGS sequence"/>
</dbReference>
<comment type="caution">
    <text evidence="1">The sequence shown here is derived from an EMBL/GenBank/DDBJ whole genome shotgun (WGS) entry which is preliminary data.</text>
</comment>
<dbReference type="EMBL" id="JAEDAJ010000004">
    <property type="protein sequence ID" value="MBK0331656.1"/>
    <property type="molecule type" value="Genomic_DNA"/>
</dbReference>
<sequence>MSITDRMRTLLHGEGTPAAHAAPVDDVLRAGASAPSIDQQVDMLAALGLSLREHVTPAAVARAVQAASRRDLELVPDADEQPETTPPVPGLQRCAFWWLLHERIDGRYAIGGRHRVLPPRADLFGESTPSAEQLERSIHKVAQRLCSDTGAPLPEIEVTDLRVRSQLLTTATVRLDGRPHIWSDVRDRDFVRTLARVCSSDEQTVMVFDDHGADTHWTRPMVDVLVVPTEHVGGVAALLREHVRPAVAAAHAWIDLPYSGRDESARAGLHGTWRRRAQRMTPWAPPALLRRAA</sequence>
<dbReference type="RefSeq" id="WP_200502277.1">
    <property type="nucleotide sequence ID" value="NZ_JAEDAJ010000004.1"/>
</dbReference>
<keyword evidence="2" id="KW-1185">Reference proteome</keyword>